<proteinExistence type="predicted"/>
<comment type="caution">
    <text evidence="1">The sequence shown here is derived from an EMBL/GenBank/DDBJ whole genome shotgun (WGS) entry which is preliminary data.</text>
</comment>
<dbReference type="Proteomes" id="UP001060085">
    <property type="component" value="Linkage Group LG03"/>
</dbReference>
<protein>
    <submittedName>
        <fullName evidence="1">Uncharacterized protein</fullName>
    </submittedName>
</protein>
<reference evidence="2" key="1">
    <citation type="journal article" date="2023" name="Nat. Plants">
        <title>Single-cell RNA sequencing provides a high-resolution roadmap for understanding the multicellular compartmentation of specialized metabolism.</title>
        <authorList>
            <person name="Sun S."/>
            <person name="Shen X."/>
            <person name="Li Y."/>
            <person name="Li Y."/>
            <person name="Wang S."/>
            <person name="Li R."/>
            <person name="Zhang H."/>
            <person name="Shen G."/>
            <person name="Guo B."/>
            <person name="Wei J."/>
            <person name="Xu J."/>
            <person name="St-Pierre B."/>
            <person name="Chen S."/>
            <person name="Sun C."/>
        </authorList>
    </citation>
    <scope>NUCLEOTIDE SEQUENCE [LARGE SCALE GENOMIC DNA]</scope>
</reference>
<accession>A0ACC0BDW2</accession>
<name>A0ACC0BDW2_CATRO</name>
<evidence type="ECO:0000313" key="2">
    <source>
        <dbReference type="Proteomes" id="UP001060085"/>
    </source>
</evidence>
<gene>
    <name evidence="1" type="ORF">M9H77_11173</name>
</gene>
<evidence type="ECO:0000313" key="1">
    <source>
        <dbReference type="EMBL" id="KAI5670809.1"/>
    </source>
</evidence>
<sequence>MTEELKQSIEHRNRERKVAAEPKDQEEKQRVSKTPKDRENEETVQRRRARDCTRIEAAAIKREGGQIFRGLPTQTARASLRPVKETAKKSIPNGLRSNHHGVGRGEKLGWKKRQKYWNNGLIKAYTSRIALKEYFPSLCK</sequence>
<dbReference type="EMBL" id="CM044703">
    <property type="protein sequence ID" value="KAI5670809.1"/>
    <property type="molecule type" value="Genomic_DNA"/>
</dbReference>
<keyword evidence="2" id="KW-1185">Reference proteome</keyword>
<organism evidence="1 2">
    <name type="scientific">Catharanthus roseus</name>
    <name type="common">Madagascar periwinkle</name>
    <name type="synonym">Vinca rosea</name>
    <dbReference type="NCBI Taxonomy" id="4058"/>
    <lineage>
        <taxon>Eukaryota</taxon>
        <taxon>Viridiplantae</taxon>
        <taxon>Streptophyta</taxon>
        <taxon>Embryophyta</taxon>
        <taxon>Tracheophyta</taxon>
        <taxon>Spermatophyta</taxon>
        <taxon>Magnoliopsida</taxon>
        <taxon>eudicotyledons</taxon>
        <taxon>Gunneridae</taxon>
        <taxon>Pentapetalae</taxon>
        <taxon>asterids</taxon>
        <taxon>lamiids</taxon>
        <taxon>Gentianales</taxon>
        <taxon>Apocynaceae</taxon>
        <taxon>Rauvolfioideae</taxon>
        <taxon>Vinceae</taxon>
        <taxon>Catharanthinae</taxon>
        <taxon>Catharanthus</taxon>
    </lineage>
</organism>